<proteinExistence type="predicted"/>
<dbReference type="Proteomes" id="UP000035682">
    <property type="component" value="Unplaced"/>
</dbReference>
<evidence type="ECO:0000313" key="4">
    <source>
        <dbReference type="WormBase" id="SRAE_1000201000"/>
    </source>
</evidence>
<dbReference type="EMBL" id="LN609528">
    <property type="protein sequence ID" value="CEF63752.1"/>
    <property type="molecule type" value="Genomic_DNA"/>
</dbReference>
<dbReference type="CTD" id="36376117"/>
<dbReference type="RefSeq" id="XP_024502953.1">
    <property type="nucleotide sequence ID" value="XM_024649036.1"/>
</dbReference>
<evidence type="ECO:0000313" key="3">
    <source>
        <dbReference type="WBParaSite" id="SRAE_1000201000.1"/>
    </source>
</evidence>
<dbReference type="WBParaSite" id="SRAE_1000201000.1">
    <property type="protein sequence ID" value="SRAE_1000201000.1"/>
    <property type="gene ID" value="WBGene00258622"/>
</dbReference>
<evidence type="ECO:0000313" key="2">
    <source>
        <dbReference type="Proteomes" id="UP000035682"/>
    </source>
</evidence>
<sequence>MDKFKEALNNIDPLKRKSILQFLKEYKTSPTPSYRDLLKNVVSILNKNESIIIIGMALYIKEEDKENFLLECVKIGILGKGISE</sequence>
<gene>
    <name evidence="1 3 4" type="ORF">SRAE_1000201000</name>
</gene>
<dbReference type="WormBase" id="SRAE_1000201000">
    <property type="protein sequence ID" value="SRP05167"/>
    <property type="gene ID" value="WBGene00258622"/>
</dbReference>
<dbReference type="GeneID" id="36376117"/>
<reference evidence="3" key="2">
    <citation type="submission" date="2020-12" db="UniProtKB">
        <authorList>
            <consortium name="WormBaseParasite"/>
        </authorList>
    </citation>
    <scope>IDENTIFICATION</scope>
</reference>
<evidence type="ECO:0000313" key="1">
    <source>
        <dbReference type="EMBL" id="CEF63752.1"/>
    </source>
</evidence>
<protein>
    <submittedName>
        <fullName evidence="1 3">Uncharacterized protein</fullName>
    </submittedName>
</protein>
<dbReference type="AlphaFoldDB" id="A0A090L253"/>
<reference evidence="1 2" key="1">
    <citation type="submission" date="2014-09" db="EMBL/GenBank/DDBJ databases">
        <authorList>
            <person name="Martin A.A."/>
        </authorList>
    </citation>
    <scope>NUCLEOTIDE SEQUENCE</scope>
    <source>
        <strain evidence="2">ED321</strain>
        <strain evidence="1">ED321 Heterogonic</strain>
    </source>
</reference>
<organism evidence="1">
    <name type="scientific">Strongyloides ratti</name>
    <name type="common">Parasitic roundworm</name>
    <dbReference type="NCBI Taxonomy" id="34506"/>
    <lineage>
        <taxon>Eukaryota</taxon>
        <taxon>Metazoa</taxon>
        <taxon>Ecdysozoa</taxon>
        <taxon>Nematoda</taxon>
        <taxon>Chromadorea</taxon>
        <taxon>Rhabditida</taxon>
        <taxon>Tylenchina</taxon>
        <taxon>Panagrolaimomorpha</taxon>
        <taxon>Strongyloidoidea</taxon>
        <taxon>Strongyloididae</taxon>
        <taxon>Strongyloides</taxon>
    </lineage>
</organism>
<name>A0A090L253_STRRB</name>
<keyword evidence="2" id="KW-1185">Reference proteome</keyword>
<accession>A0A090L253</accession>